<organism evidence="2 3">
    <name type="scientific">Leucocoprinus leucothites</name>
    <dbReference type="NCBI Taxonomy" id="201217"/>
    <lineage>
        <taxon>Eukaryota</taxon>
        <taxon>Fungi</taxon>
        <taxon>Dikarya</taxon>
        <taxon>Basidiomycota</taxon>
        <taxon>Agaricomycotina</taxon>
        <taxon>Agaricomycetes</taxon>
        <taxon>Agaricomycetidae</taxon>
        <taxon>Agaricales</taxon>
        <taxon>Agaricineae</taxon>
        <taxon>Agaricaceae</taxon>
        <taxon>Leucocoprinus</taxon>
    </lineage>
</organism>
<feature type="compositionally biased region" description="Basic and acidic residues" evidence="1">
    <location>
        <begin position="362"/>
        <end position="386"/>
    </location>
</feature>
<comment type="caution">
    <text evidence="2">The sequence shown here is derived from an EMBL/GenBank/DDBJ whole genome shotgun (WGS) entry which is preliminary data.</text>
</comment>
<protein>
    <submittedName>
        <fullName evidence="2">Uncharacterized protein</fullName>
    </submittedName>
</protein>
<keyword evidence="3" id="KW-1185">Reference proteome</keyword>
<feature type="region of interest" description="Disordered" evidence="1">
    <location>
        <begin position="353"/>
        <end position="516"/>
    </location>
</feature>
<dbReference type="EMBL" id="JAACJO010000019">
    <property type="protein sequence ID" value="KAF5348547.1"/>
    <property type="molecule type" value="Genomic_DNA"/>
</dbReference>
<proteinExistence type="predicted"/>
<sequence>MLWCIPLPFSFGSQAKRNKSVSSSARVGPISAPVGLDDQVRRMQFQRHHPDAAASDSGPFYLVTNKNGPPKTIIRRTPVPLPAPPPLEDDYENVTQAPTTMAQKADTDWAGRTRGDSAMTGASTMPVEDNYDAATYPAQGGGDSNTDSAWRTPSNRTRDRVPPRVPVAPKERYFPTKASTNTPSPVSGSRTAHDTAEGYNDYNLYIQGMDRFNSEGETDVGMEKKLPDTGHTGHFGHKQLGRIKSREVTRNSPITRSMNPGHNVTYHSRFDTGARFAVDPPSRNRRKPPRPQQDYELVNRQVVEDTPEKTVAIATWREQVAREMIPNNVETMSIHYMGLEDYAAAERTLTEVDSNVQSAQRTAHETARSDSMRSTRPADEPSKDAIRPTVGSEGSTPASPMDPEPPRPPTPPQKSSIHLPPARSSSSHSRNHSTPPRITTPDRLPPPKTTPRSPRASARRTIQMYPDPVPPDLPRSPSPALTPPHNNFTFNVQPSSPLGPSPNAFAAGLGPGSPLQESTPIRTSMSPIPFRPRQSQGSTISSIKSESAIHFEQLLDSCRPSLLHIAPVLAHLGITKVEHLRAVTRLSEEMRDREVKEEALRMGVTVVEWAILLDKVGML</sequence>
<feature type="region of interest" description="Disordered" evidence="1">
    <location>
        <begin position="269"/>
        <end position="295"/>
    </location>
</feature>
<dbReference type="OrthoDB" id="2989516at2759"/>
<feature type="compositionally biased region" description="Polar residues" evidence="1">
    <location>
        <begin position="484"/>
        <end position="498"/>
    </location>
</feature>
<evidence type="ECO:0000313" key="2">
    <source>
        <dbReference type="EMBL" id="KAF5348547.1"/>
    </source>
</evidence>
<feature type="compositionally biased region" description="Polar residues" evidence="1">
    <location>
        <begin position="177"/>
        <end position="190"/>
    </location>
</feature>
<evidence type="ECO:0000256" key="1">
    <source>
        <dbReference type="SAM" id="MobiDB-lite"/>
    </source>
</evidence>
<feature type="compositionally biased region" description="Polar residues" evidence="1">
    <location>
        <begin position="144"/>
        <end position="155"/>
    </location>
</feature>
<gene>
    <name evidence="2" type="ORF">D9756_009588</name>
</gene>
<accession>A0A8H5CXR7</accession>
<feature type="region of interest" description="Disordered" evidence="1">
    <location>
        <begin position="136"/>
        <end position="195"/>
    </location>
</feature>
<dbReference type="AlphaFoldDB" id="A0A8H5CXR7"/>
<feature type="compositionally biased region" description="Pro residues" evidence="1">
    <location>
        <begin position="467"/>
        <end position="482"/>
    </location>
</feature>
<evidence type="ECO:0000313" key="3">
    <source>
        <dbReference type="Proteomes" id="UP000559027"/>
    </source>
</evidence>
<name>A0A8H5CXR7_9AGAR</name>
<reference evidence="2 3" key="1">
    <citation type="journal article" date="2020" name="ISME J.">
        <title>Uncovering the hidden diversity of litter-decomposition mechanisms in mushroom-forming fungi.</title>
        <authorList>
            <person name="Floudas D."/>
            <person name="Bentzer J."/>
            <person name="Ahren D."/>
            <person name="Johansson T."/>
            <person name="Persson P."/>
            <person name="Tunlid A."/>
        </authorList>
    </citation>
    <scope>NUCLEOTIDE SEQUENCE [LARGE SCALE GENOMIC DNA]</scope>
    <source>
        <strain evidence="2 3">CBS 146.42</strain>
    </source>
</reference>
<dbReference type="Proteomes" id="UP000559027">
    <property type="component" value="Unassembled WGS sequence"/>
</dbReference>
<feature type="compositionally biased region" description="Pro residues" evidence="1">
    <location>
        <begin position="400"/>
        <end position="412"/>
    </location>
</feature>